<dbReference type="RefSeq" id="WP_214037497.1">
    <property type="nucleotide sequence ID" value="NZ_JAGJWT010000002.1"/>
</dbReference>
<evidence type="ECO:0000313" key="1">
    <source>
        <dbReference type="EMBL" id="MBS9340062.1"/>
    </source>
</evidence>
<organism evidence="1 2">
    <name type="scientific">Neisseria elongata subsp. nitroreducens</name>
    <dbReference type="NCBI Taxonomy" id="90367"/>
    <lineage>
        <taxon>Bacteria</taxon>
        <taxon>Pseudomonadati</taxon>
        <taxon>Pseudomonadota</taxon>
        <taxon>Betaproteobacteria</taxon>
        <taxon>Neisseriales</taxon>
        <taxon>Neisseriaceae</taxon>
        <taxon>Neisseria</taxon>
    </lineage>
</organism>
<dbReference type="EMBL" id="JAGJWT010000002">
    <property type="protein sequence ID" value="MBS9340062.1"/>
    <property type="molecule type" value="Genomic_DNA"/>
</dbReference>
<evidence type="ECO:0000313" key="2">
    <source>
        <dbReference type="Proteomes" id="UP000708805"/>
    </source>
</evidence>
<sequence>MELNDYLKPQVQEVLDHLYTEESDGIEEVRDDGELYFQMHQKAEAMFALDVALKVLERTPRGIADFRQELWRLWQHGPSDLQRSLAEAALQDFDGNILPTRPRE</sequence>
<protein>
    <submittedName>
        <fullName evidence="1">Uncharacterized protein</fullName>
    </submittedName>
</protein>
<dbReference type="AlphaFoldDB" id="A0A9X0ZU19"/>
<proteinExistence type="predicted"/>
<dbReference type="Proteomes" id="UP000708805">
    <property type="component" value="Unassembled WGS sequence"/>
</dbReference>
<reference evidence="1" key="1">
    <citation type="submission" date="2021-04" db="EMBL/GenBank/DDBJ databases">
        <title>Genomic characterization of endocarditis-associated Neisseria elongata subsp. nitroreducens.</title>
        <authorList>
            <person name="Schorner M."/>
            <person name="Passarelli-Araujo H."/>
            <person name="Scheffer M."/>
            <person name="Barazzetti F."/>
            <person name="Martins J."/>
            <person name="Machado H."/>
            <person name="Palmeiro J."/>
            <person name="Bazzo M."/>
        </authorList>
    </citation>
    <scope>NUCLEOTIDE SEQUENCE</scope>
    <source>
        <strain evidence="1">Nel_M001</strain>
    </source>
</reference>
<comment type="caution">
    <text evidence="1">The sequence shown here is derived from an EMBL/GenBank/DDBJ whole genome shotgun (WGS) entry which is preliminary data.</text>
</comment>
<name>A0A9X0ZU19_NEIEL</name>
<accession>A0A9X0ZU19</accession>
<gene>
    <name evidence="1" type="ORF">J8641_04360</name>
</gene>